<reference evidence="5" key="1">
    <citation type="submission" date="2013-08" db="EMBL/GenBank/DDBJ databases">
        <authorList>
            <person name="Mendez C."/>
            <person name="Richter M."/>
            <person name="Ferrer M."/>
            <person name="Sanchez J."/>
        </authorList>
    </citation>
    <scope>NUCLEOTIDE SEQUENCE</scope>
</reference>
<evidence type="ECO:0000256" key="1">
    <source>
        <dbReference type="ARBA" id="ARBA00022741"/>
    </source>
</evidence>
<organism evidence="5">
    <name type="scientific">mine drainage metagenome</name>
    <dbReference type="NCBI Taxonomy" id="410659"/>
    <lineage>
        <taxon>unclassified sequences</taxon>
        <taxon>metagenomes</taxon>
        <taxon>ecological metagenomes</taxon>
    </lineage>
</organism>
<dbReference type="InterPro" id="IPR014013">
    <property type="entry name" value="Helic_SF1/SF2_ATP-bd_DinG/Rad3"/>
</dbReference>
<keyword evidence="1" id="KW-0547">Nucleotide-binding</keyword>
<dbReference type="AlphaFoldDB" id="T0Z8W1"/>
<gene>
    <name evidence="5" type="ORF">B1A_21951</name>
</gene>
<feature type="non-terminal residue" evidence="5">
    <location>
        <position position="172"/>
    </location>
</feature>
<feature type="non-terminal residue" evidence="5">
    <location>
        <position position="1"/>
    </location>
</feature>
<comment type="caution">
    <text evidence="5">The sequence shown here is derived from an EMBL/GenBank/DDBJ whole genome shotgun (WGS) entry which is preliminary data.</text>
</comment>
<evidence type="ECO:0000256" key="3">
    <source>
        <dbReference type="ARBA" id="ARBA00022840"/>
    </source>
</evidence>
<dbReference type="GO" id="GO:0004386">
    <property type="term" value="F:helicase activity"/>
    <property type="evidence" value="ECO:0007669"/>
    <property type="project" value="UniProtKB-KW"/>
</dbReference>
<keyword evidence="2" id="KW-0378">Hydrolase</keyword>
<reference evidence="5" key="2">
    <citation type="journal article" date="2014" name="ISME J.">
        <title>Microbial stratification in low pH oxic and suboxic macroscopic growths along an acid mine drainage.</title>
        <authorList>
            <person name="Mendez-Garcia C."/>
            <person name="Mesa V."/>
            <person name="Sprenger R.R."/>
            <person name="Richter M."/>
            <person name="Diez M.S."/>
            <person name="Solano J."/>
            <person name="Bargiela R."/>
            <person name="Golyshina O.V."/>
            <person name="Manteca A."/>
            <person name="Ramos J.L."/>
            <person name="Gallego J.R."/>
            <person name="Llorente I."/>
            <person name="Martins Dos Santos V.A."/>
            <person name="Jensen O.N."/>
            <person name="Pelaez A.I."/>
            <person name="Sanchez J."/>
            <person name="Ferrer M."/>
        </authorList>
    </citation>
    <scope>NUCLEOTIDE SEQUENCE</scope>
</reference>
<keyword evidence="3" id="KW-0067">ATP-binding</keyword>
<feature type="domain" description="Helicase ATP-binding" evidence="4">
    <location>
        <begin position="1"/>
        <end position="172"/>
    </location>
</feature>
<proteinExistence type="predicted"/>
<dbReference type="GO" id="GO:0016787">
    <property type="term" value="F:hydrolase activity"/>
    <property type="evidence" value="ECO:0007669"/>
    <property type="project" value="UniProtKB-KW"/>
</dbReference>
<dbReference type="InterPro" id="IPR027417">
    <property type="entry name" value="P-loop_NTPase"/>
</dbReference>
<evidence type="ECO:0000313" key="5">
    <source>
        <dbReference type="EMBL" id="EQD26225.1"/>
    </source>
</evidence>
<name>T0Z8W1_9ZZZZ</name>
<dbReference type="GO" id="GO:0005524">
    <property type="term" value="F:ATP binding"/>
    <property type="evidence" value="ECO:0007669"/>
    <property type="project" value="UniProtKB-KW"/>
</dbReference>
<protein>
    <submittedName>
        <fullName evidence="5">ATP-dependent DNA helicase DinG</fullName>
    </submittedName>
</protein>
<keyword evidence="5" id="KW-0347">Helicase</keyword>
<sequence length="172" mass="19013">AVREKRKLMVSTATVALQRQLERDLEKLAVVAPVKFKHKVLKGRARYVCDRDLAHLGGEDEAQASLGLGDAIAPAWTFKPTKQEIATTHRMLEARRRKTWDGDMDSWKDPIPERIRPLITTTGAGCSGQSCQHMVRCPYHAAKRGWVDADVLVVNHALLLADQALGSGALLP</sequence>
<accession>T0Z8W1</accession>
<dbReference type="EMBL" id="AUZX01016230">
    <property type="protein sequence ID" value="EQD26225.1"/>
    <property type="molecule type" value="Genomic_DNA"/>
</dbReference>
<evidence type="ECO:0000256" key="2">
    <source>
        <dbReference type="ARBA" id="ARBA00022801"/>
    </source>
</evidence>
<evidence type="ECO:0000259" key="4">
    <source>
        <dbReference type="PROSITE" id="PS51193"/>
    </source>
</evidence>
<dbReference type="PROSITE" id="PS51193">
    <property type="entry name" value="HELICASE_ATP_BIND_2"/>
    <property type="match status" value="1"/>
</dbReference>
<dbReference type="Gene3D" id="3.40.50.300">
    <property type="entry name" value="P-loop containing nucleotide triphosphate hydrolases"/>
    <property type="match status" value="1"/>
</dbReference>